<keyword evidence="2" id="KW-1185">Reference proteome</keyword>
<protein>
    <submittedName>
        <fullName evidence="1">Uncharacterized protein</fullName>
    </submittedName>
</protein>
<sequence>MSELLGEMKTRLIEFLDFKFDRQGDKNRNFDVQDVLMILKILQDNKVKVIKDSTSSQQKELRKLFTEGSVSEILHHPLVPFFSAWMKEPMSSIMLPRKN</sequence>
<dbReference type="Proteomes" id="UP000230233">
    <property type="component" value="Chromosome II"/>
</dbReference>
<dbReference type="AlphaFoldDB" id="A0A2G5V9J8"/>
<proteinExistence type="predicted"/>
<evidence type="ECO:0000313" key="2">
    <source>
        <dbReference type="Proteomes" id="UP000230233"/>
    </source>
</evidence>
<dbReference type="EMBL" id="PDUG01000002">
    <property type="protein sequence ID" value="PIC48458.1"/>
    <property type="molecule type" value="Genomic_DNA"/>
</dbReference>
<name>A0A2G5V9J8_9PELO</name>
<reference evidence="2" key="1">
    <citation type="submission" date="2017-10" db="EMBL/GenBank/DDBJ databases">
        <title>Rapid genome shrinkage in a self-fertile nematode reveals novel sperm competition proteins.</title>
        <authorList>
            <person name="Yin D."/>
            <person name="Schwarz E.M."/>
            <person name="Thomas C.G."/>
            <person name="Felde R.L."/>
            <person name="Korf I.F."/>
            <person name="Cutter A.D."/>
            <person name="Schartner C.M."/>
            <person name="Ralston E.J."/>
            <person name="Meyer B.J."/>
            <person name="Haag E.S."/>
        </authorList>
    </citation>
    <scope>NUCLEOTIDE SEQUENCE [LARGE SCALE GENOMIC DNA]</scope>
    <source>
        <strain evidence="2">JU1422</strain>
    </source>
</reference>
<organism evidence="1 2">
    <name type="scientific">Caenorhabditis nigoni</name>
    <dbReference type="NCBI Taxonomy" id="1611254"/>
    <lineage>
        <taxon>Eukaryota</taxon>
        <taxon>Metazoa</taxon>
        <taxon>Ecdysozoa</taxon>
        <taxon>Nematoda</taxon>
        <taxon>Chromadorea</taxon>
        <taxon>Rhabditida</taxon>
        <taxon>Rhabditina</taxon>
        <taxon>Rhabditomorpha</taxon>
        <taxon>Rhabditoidea</taxon>
        <taxon>Rhabditidae</taxon>
        <taxon>Peloderinae</taxon>
        <taxon>Caenorhabditis</taxon>
    </lineage>
</organism>
<accession>A0A2G5V9J8</accession>
<dbReference type="OrthoDB" id="10319860at2759"/>
<evidence type="ECO:0000313" key="1">
    <source>
        <dbReference type="EMBL" id="PIC48458.1"/>
    </source>
</evidence>
<comment type="caution">
    <text evidence="1">The sequence shown here is derived from an EMBL/GenBank/DDBJ whole genome shotgun (WGS) entry which is preliminary data.</text>
</comment>
<gene>
    <name evidence="1" type="primary">Cnig_chr_II.g7418</name>
    <name evidence="1" type="ORF">B9Z55_007418</name>
</gene>